<evidence type="ECO:0000313" key="6">
    <source>
        <dbReference type="Proteomes" id="UP000192505"/>
    </source>
</evidence>
<dbReference type="SUPFAM" id="SSF141868">
    <property type="entry name" value="EAL domain-like"/>
    <property type="match status" value="1"/>
</dbReference>
<dbReference type="SUPFAM" id="SSF55073">
    <property type="entry name" value="Nucleotide cyclase"/>
    <property type="match status" value="1"/>
</dbReference>
<dbReference type="InterPro" id="IPR003018">
    <property type="entry name" value="GAF"/>
</dbReference>
<dbReference type="Gene3D" id="3.30.450.20">
    <property type="entry name" value="PAS domain"/>
    <property type="match status" value="1"/>
</dbReference>
<comment type="caution">
    <text evidence="5">The sequence shown here is derived from an EMBL/GenBank/DDBJ whole genome shotgun (WGS) entry which is preliminary data.</text>
</comment>
<dbReference type="InterPro" id="IPR043128">
    <property type="entry name" value="Rev_trsase/Diguanyl_cyclase"/>
</dbReference>
<dbReference type="InterPro" id="IPR000160">
    <property type="entry name" value="GGDEF_dom"/>
</dbReference>
<comment type="catalytic activity">
    <reaction evidence="1">
        <text>3',3'-c-di-GMP + H2O = 5'-phosphoguanylyl(3'-&gt;5')guanosine + H(+)</text>
        <dbReference type="Rhea" id="RHEA:24902"/>
        <dbReference type="ChEBI" id="CHEBI:15377"/>
        <dbReference type="ChEBI" id="CHEBI:15378"/>
        <dbReference type="ChEBI" id="CHEBI:58754"/>
        <dbReference type="ChEBI" id="CHEBI:58805"/>
        <dbReference type="EC" id="3.1.4.52"/>
    </reaction>
    <physiologicalReaction direction="left-to-right" evidence="1">
        <dbReference type="Rhea" id="RHEA:24903"/>
    </physiologicalReaction>
</comment>
<evidence type="ECO:0008006" key="7">
    <source>
        <dbReference type="Google" id="ProtNLM"/>
    </source>
</evidence>
<dbReference type="SMART" id="SM00091">
    <property type="entry name" value="PAS"/>
    <property type="match status" value="1"/>
</dbReference>
<dbReference type="SMART" id="SM00052">
    <property type="entry name" value="EAL"/>
    <property type="match status" value="1"/>
</dbReference>
<dbReference type="GO" id="GO:0071111">
    <property type="term" value="F:cyclic-guanylate-specific phosphodiesterase activity"/>
    <property type="evidence" value="ECO:0007669"/>
    <property type="project" value="UniProtKB-EC"/>
</dbReference>
<dbReference type="InterPro" id="IPR012226">
    <property type="entry name" value="Diguanyl_cyclase/Pdiesterase"/>
</dbReference>
<dbReference type="InterPro" id="IPR035919">
    <property type="entry name" value="EAL_sf"/>
</dbReference>
<dbReference type="Gene3D" id="3.30.450.40">
    <property type="match status" value="1"/>
</dbReference>
<dbReference type="PANTHER" id="PTHR44757:SF2">
    <property type="entry name" value="BIOFILM ARCHITECTURE MAINTENANCE PROTEIN MBAA"/>
    <property type="match status" value="1"/>
</dbReference>
<dbReference type="InterPro" id="IPR052155">
    <property type="entry name" value="Biofilm_reg_signaling"/>
</dbReference>
<dbReference type="Pfam" id="PF00990">
    <property type="entry name" value="GGDEF"/>
    <property type="match status" value="1"/>
</dbReference>
<dbReference type="PIRSF" id="PIRSF005925">
    <property type="entry name" value="Dos"/>
    <property type="match status" value="1"/>
</dbReference>
<dbReference type="InterPro" id="IPR013767">
    <property type="entry name" value="PAS_fold"/>
</dbReference>
<reference evidence="5 6" key="1">
    <citation type="submission" date="2017-01" db="EMBL/GenBank/DDBJ databases">
        <title>Novel large sulfur bacteria in the metagenomes of groundwater-fed chemosynthetic microbial mats in the Lake Huron basin.</title>
        <authorList>
            <person name="Sharrar A.M."/>
            <person name="Flood B.E."/>
            <person name="Bailey J.V."/>
            <person name="Jones D.S."/>
            <person name="Biddanda B."/>
            <person name="Ruberg S.A."/>
            <person name="Marcus D.N."/>
            <person name="Dick G.J."/>
        </authorList>
    </citation>
    <scope>NUCLEOTIDE SEQUENCE [LARGE SCALE GENOMIC DNA]</scope>
    <source>
        <strain evidence="5">A7</strain>
    </source>
</reference>
<dbReference type="AlphaFoldDB" id="A0A1W9KV28"/>
<dbReference type="FunFam" id="3.30.70.270:FF:000001">
    <property type="entry name" value="Diguanylate cyclase domain protein"/>
    <property type="match status" value="1"/>
</dbReference>
<protein>
    <recommendedName>
        <fullName evidence="7">Diguanylate cyclase/phosphodiesterase with PAS/PAC and GAF sensor(S)</fullName>
    </recommendedName>
</protein>
<gene>
    <name evidence="5" type="ORF">BWK72_08885</name>
</gene>
<dbReference type="SUPFAM" id="SSF55785">
    <property type="entry name" value="PYP-like sensor domain (PAS domain)"/>
    <property type="match status" value="1"/>
</dbReference>
<dbReference type="Pfam" id="PF13185">
    <property type="entry name" value="GAF_2"/>
    <property type="match status" value="1"/>
</dbReference>
<dbReference type="PROSITE" id="PS50883">
    <property type="entry name" value="EAL"/>
    <property type="match status" value="1"/>
</dbReference>
<dbReference type="SMART" id="SM00065">
    <property type="entry name" value="GAF"/>
    <property type="match status" value="1"/>
</dbReference>
<dbReference type="PROSITE" id="PS50887">
    <property type="entry name" value="GGDEF"/>
    <property type="match status" value="1"/>
</dbReference>
<dbReference type="NCBIfam" id="TIGR00254">
    <property type="entry name" value="GGDEF"/>
    <property type="match status" value="1"/>
</dbReference>
<evidence type="ECO:0000256" key="1">
    <source>
        <dbReference type="ARBA" id="ARBA00051114"/>
    </source>
</evidence>
<dbReference type="CDD" id="cd01949">
    <property type="entry name" value="GGDEF"/>
    <property type="match status" value="1"/>
</dbReference>
<dbReference type="Proteomes" id="UP000192505">
    <property type="component" value="Unassembled WGS sequence"/>
</dbReference>
<evidence type="ECO:0000313" key="5">
    <source>
        <dbReference type="EMBL" id="OQW88382.1"/>
    </source>
</evidence>
<dbReference type="EMBL" id="MTEI01000004">
    <property type="protein sequence ID" value="OQW88382.1"/>
    <property type="molecule type" value="Genomic_DNA"/>
</dbReference>
<proteinExistence type="predicted"/>
<accession>A0A1W9KV28</accession>
<name>A0A1W9KV28_9BURK</name>
<dbReference type="Pfam" id="PF00989">
    <property type="entry name" value="PAS"/>
    <property type="match status" value="1"/>
</dbReference>
<evidence type="ECO:0000259" key="2">
    <source>
        <dbReference type="PROSITE" id="PS50112"/>
    </source>
</evidence>
<dbReference type="GO" id="GO:0071732">
    <property type="term" value="P:cellular response to nitric oxide"/>
    <property type="evidence" value="ECO:0007669"/>
    <property type="project" value="UniProtKB-ARBA"/>
</dbReference>
<dbReference type="InterPro" id="IPR000014">
    <property type="entry name" value="PAS"/>
</dbReference>
<dbReference type="PANTHER" id="PTHR44757">
    <property type="entry name" value="DIGUANYLATE CYCLASE DGCP"/>
    <property type="match status" value="1"/>
</dbReference>
<feature type="domain" description="EAL" evidence="3">
    <location>
        <begin position="494"/>
        <end position="748"/>
    </location>
</feature>
<evidence type="ECO:0000259" key="3">
    <source>
        <dbReference type="PROSITE" id="PS50883"/>
    </source>
</evidence>
<dbReference type="FunFam" id="3.20.20.450:FF:000001">
    <property type="entry name" value="Cyclic di-GMP phosphodiesterase yahA"/>
    <property type="match status" value="1"/>
</dbReference>
<dbReference type="Gene3D" id="3.30.70.270">
    <property type="match status" value="1"/>
</dbReference>
<feature type="domain" description="GGDEF" evidence="4">
    <location>
        <begin position="347"/>
        <end position="485"/>
    </location>
</feature>
<dbReference type="InterPro" id="IPR035965">
    <property type="entry name" value="PAS-like_dom_sf"/>
</dbReference>
<evidence type="ECO:0000259" key="4">
    <source>
        <dbReference type="PROSITE" id="PS50887"/>
    </source>
</evidence>
<sequence>MTQAPQAADSFQQQLAGELKLLELLATGATLEALLDAFTRSFESSFPEVIGSVMLLDASGTQLDMVAGPSLPAAYRAACQKVAIGPGVGSCGSAAHARQTILVTDIATDARWHGFAHLALQHGLRACWSTPIIGAQGKVLGTFANYLHQPGAPEPQQLVAMQRSAYLLGLFIERHHFARDLAAQQAALCESEARYRTLVEWAPQAVAVHRNGELLYVNAAAIALLHGQVAGDIVGKHISDFLHPDDRQVALERAQMAMVQGSSLQLREEKLMRLDGSMALVEIQSMSIQYDGAPAVYVVAHDLSKRQEDEQTIHHLAFYDALTSLPNRRLLMDRLQQALLPSGRKQRFGALILLDLDHFKSINDLMGHEVGDALLKQVAERLQLCVRKNDSVARVGGDEFMVLLESFAVTAVEAAQYAEMVASKMAEQLNIPYTLFDACYTSTPSIGIVVFKEGSATRDETVRKADAAMYQAKAAGRNLIRFFDPTMQAQALERMAFEQDMRQGLEQQEFVLHYQVQVNTQGEIIGLEALARWHSAKHGPVPPSRFIPLAEENGLILPLGQFVLASACQQLALWAKHPRTANWTVAVNVSARQFAQDGFYDSVASVLQSSGANPQRLKLELTESMLVKNMDAIIAKMNAVKALGVSFSLDDFGTGYSSLSYLKQLPLAQLKIDQSFVRDLLTDANDAVIARTVVALGHSLGMKVIAEGVETSEQRQLLTEMGCDAFQGYYFGRPVAAADLLENISQITL</sequence>
<dbReference type="InterPro" id="IPR029016">
    <property type="entry name" value="GAF-like_dom_sf"/>
</dbReference>
<organism evidence="5 6">
    <name type="scientific">Rhodoferax ferrireducens</name>
    <dbReference type="NCBI Taxonomy" id="192843"/>
    <lineage>
        <taxon>Bacteria</taxon>
        <taxon>Pseudomonadati</taxon>
        <taxon>Pseudomonadota</taxon>
        <taxon>Betaproteobacteria</taxon>
        <taxon>Burkholderiales</taxon>
        <taxon>Comamonadaceae</taxon>
        <taxon>Rhodoferax</taxon>
    </lineage>
</organism>
<dbReference type="CDD" id="cd01948">
    <property type="entry name" value="EAL"/>
    <property type="match status" value="1"/>
</dbReference>
<dbReference type="Gene3D" id="3.20.20.450">
    <property type="entry name" value="EAL domain"/>
    <property type="match status" value="1"/>
</dbReference>
<feature type="domain" description="PAS" evidence="2">
    <location>
        <begin position="191"/>
        <end position="261"/>
    </location>
</feature>
<dbReference type="SMART" id="SM00267">
    <property type="entry name" value="GGDEF"/>
    <property type="match status" value="1"/>
</dbReference>
<dbReference type="InterPro" id="IPR029787">
    <property type="entry name" value="Nucleotide_cyclase"/>
</dbReference>
<dbReference type="CDD" id="cd00130">
    <property type="entry name" value="PAS"/>
    <property type="match status" value="1"/>
</dbReference>
<dbReference type="PROSITE" id="PS50112">
    <property type="entry name" value="PAS"/>
    <property type="match status" value="1"/>
</dbReference>
<dbReference type="GO" id="GO:0006355">
    <property type="term" value="P:regulation of DNA-templated transcription"/>
    <property type="evidence" value="ECO:0007669"/>
    <property type="project" value="InterPro"/>
</dbReference>
<dbReference type="SUPFAM" id="SSF55781">
    <property type="entry name" value="GAF domain-like"/>
    <property type="match status" value="1"/>
</dbReference>
<dbReference type="InterPro" id="IPR001633">
    <property type="entry name" value="EAL_dom"/>
</dbReference>
<dbReference type="NCBIfam" id="TIGR00229">
    <property type="entry name" value="sensory_box"/>
    <property type="match status" value="1"/>
</dbReference>
<dbReference type="Pfam" id="PF00563">
    <property type="entry name" value="EAL"/>
    <property type="match status" value="1"/>
</dbReference>